<dbReference type="PANTHER" id="PTHR18895">
    <property type="entry name" value="HEMK METHYLTRANSFERASE"/>
    <property type="match status" value="1"/>
</dbReference>
<evidence type="ECO:0000259" key="7">
    <source>
        <dbReference type="Pfam" id="PF17827"/>
    </source>
</evidence>
<feature type="domain" description="Methyltransferase small" evidence="6">
    <location>
        <begin position="180"/>
        <end position="270"/>
    </location>
</feature>
<dbReference type="NCBIfam" id="TIGR00536">
    <property type="entry name" value="hemK_fam"/>
    <property type="match status" value="1"/>
</dbReference>
<dbReference type="GO" id="GO:0003676">
    <property type="term" value="F:nucleic acid binding"/>
    <property type="evidence" value="ECO:0007669"/>
    <property type="project" value="InterPro"/>
</dbReference>
<comment type="caution">
    <text evidence="8">The sequence shown here is derived from an EMBL/GenBank/DDBJ whole genome shotgun (WGS) entry which is preliminary data.</text>
</comment>
<dbReference type="InterPro" id="IPR004556">
    <property type="entry name" value="HemK-like"/>
</dbReference>
<keyword evidence="2 8" id="KW-0489">Methyltransferase</keyword>
<dbReference type="GO" id="GO:0032259">
    <property type="term" value="P:methylation"/>
    <property type="evidence" value="ECO:0007669"/>
    <property type="project" value="UniProtKB-KW"/>
</dbReference>
<keyword evidence="4" id="KW-0949">S-adenosyl-L-methionine</keyword>
<accession>M3HNV7</accession>
<comment type="catalytic activity">
    <reaction evidence="5">
        <text>L-glutaminyl-[peptide chain release factor] + S-adenosyl-L-methionine = N(5)-methyl-L-glutaminyl-[peptide chain release factor] + S-adenosyl-L-homocysteine + H(+)</text>
        <dbReference type="Rhea" id="RHEA:42896"/>
        <dbReference type="Rhea" id="RHEA-COMP:10271"/>
        <dbReference type="Rhea" id="RHEA-COMP:10272"/>
        <dbReference type="ChEBI" id="CHEBI:15378"/>
        <dbReference type="ChEBI" id="CHEBI:30011"/>
        <dbReference type="ChEBI" id="CHEBI:57856"/>
        <dbReference type="ChEBI" id="CHEBI:59789"/>
        <dbReference type="ChEBI" id="CHEBI:61891"/>
        <dbReference type="EC" id="2.1.1.297"/>
    </reaction>
</comment>
<dbReference type="Proteomes" id="UP000011783">
    <property type="component" value="Unassembled WGS sequence"/>
</dbReference>
<name>M3HNV7_LEPBO</name>
<dbReference type="AlphaFoldDB" id="M3HNV7"/>
<evidence type="ECO:0000256" key="2">
    <source>
        <dbReference type="ARBA" id="ARBA00022603"/>
    </source>
</evidence>
<evidence type="ECO:0000256" key="3">
    <source>
        <dbReference type="ARBA" id="ARBA00022679"/>
    </source>
</evidence>
<organism evidence="8 9">
    <name type="scientific">Leptospira borgpetersenii str. 200701203</name>
    <dbReference type="NCBI Taxonomy" id="1193007"/>
    <lineage>
        <taxon>Bacteria</taxon>
        <taxon>Pseudomonadati</taxon>
        <taxon>Spirochaetota</taxon>
        <taxon>Spirochaetia</taxon>
        <taxon>Leptospirales</taxon>
        <taxon>Leptospiraceae</taxon>
        <taxon>Leptospira</taxon>
    </lineage>
</organism>
<dbReference type="InterPro" id="IPR002052">
    <property type="entry name" value="DNA_methylase_N6_adenine_CS"/>
</dbReference>
<evidence type="ECO:0000256" key="5">
    <source>
        <dbReference type="ARBA" id="ARBA00048391"/>
    </source>
</evidence>
<dbReference type="InterPro" id="IPR007848">
    <property type="entry name" value="Small_mtfrase_dom"/>
</dbReference>
<dbReference type="Pfam" id="PF05175">
    <property type="entry name" value="MTS"/>
    <property type="match status" value="1"/>
</dbReference>
<dbReference type="Gene3D" id="3.40.50.150">
    <property type="entry name" value="Vaccinia Virus protein VP39"/>
    <property type="match status" value="1"/>
</dbReference>
<dbReference type="PANTHER" id="PTHR18895:SF74">
    <property type="entry name" value="MTRF1L RELEASE FACTOR GLUTAMINE METHYLTRANSFERASE"/>
    <property type="match status" value="1"/>
</dbReference>
<evidence type="ECO:0000256" key="4">
    <source>
        <dbReference type="ARBA" id="ARBA00022691"/>
    </source>
</evidence>
<sequence length="330" mass="38075">MKRKNSHILKPKTCQHSESTFFTNRKFSKLDSELSLQVLIIHQNLESYLKNMESTAMEFLNLTTLNPNFKPMQHPDSILTLLKKSEEFLRKKEIPSARLDAEILLADLLNLQRVKLYVNFERLLTETEKNAYRERIVDRSKNKPTAYITGQKAFYNSVFFVNEKVLIPRPETEELVEKILLDFKGNNSEQNVLDLCTGSGCIGISLKSARKDWNITLSDISKDALEIAKKNAIQIIGEGNNIQFLESNLFLSIPKESEFDLIVTNPPYIPISDKTEMMKDVVDYEPHLALFLEDPKEFLSKLIEDARIHLKEGGKFYMETYPSLAWTFVS</sequence>
<dbReference type="Gene3D" id="1.10.8.10">
    <property type="entry name" value="DNA helicase RuvA subunit, C-terminal domain"/>
    <property type="match status" value="1"/>
</dbReference>
<keyword evidence="3 8" id="KW-0808">Transferase</keyword>
<dbReference type="SUPFAM" id="SSF53335">
    <property type="entry name" value="S-adenosyl-L-methionine-dependent methyltransferases"/>
    <property type="match status" value="1"/>
</dbReference>
<dbReference type="NCBIfam" id="TIGR03534">
    <property type="entry name" value="RF_mod_PrmC"/>
    <property type="match status" value="1"/>
</dbReference>
<dbReference type="CDD" id="cd02440">
    <property type="entry name" value="AdoMet_MTases"/>
    <property type="match status" value="1"/>
</dbReference>
<dbReference type="InterPro" id="IPR040758">
    <property type="entry name" value="PrmC_N"/>
</dbReference>
<dbReference type="EMBL" id="AKWO02000061">
    <property type="protein sequence ID" value="EMF99760.1"/>
    <property type="molecule type" value="Genomic_DNA"/>
</dbReference>
<reference evidence="8 9" key="1">
    <citation type="submission" date="2013-01" db="EMBL/GenBank/DDBJ databases">
        <authorList>
            <person name="Harkins D.M."/>
            <person name="Durkin A.S."/>
            <person name="Brinkac L.M."/>
            <person name="Haft D.H."/>
            <person name="Selengut J.D."/>
            <person name="Sanka R."/>
            <person name="DePew J."/>
            <person name="Purushe J."/>
            <person name="Picardeau M."/>
            <person name="Werts C."/>
            <person name="Goarant C."/>
            <person name="Vinetz J.M."/>
            <person name="Sutton G.G."/>
            <person name="Nierman W.C."/>
            <person name="Fouts D.E."/>
        </authorList>
    </citation>
    <scope>NUCLEOTIDE SEQUENCE [LARGE SCALE GENOMIC DNA]</scope>
    <source>
        <strain evidence="8 9">200701203</strain>
    </source>
</reference>
<dbReference type="Pfam" id="PF17827">
    <property type="entry name" value="PrmC_N"/>
    <property type="match status" value="1"/>
</dbReference>
<evidence type="ECO:0000256" key="1">
    <source>
        <dbReference type="ARBA" id="ARBA00012771"/>
    </source>
</evidence>
<feature type="domain" description="Release factor glutamine methyltransferase N-terminal" evidence="7">
    <location>
        <begin position="81"/>
        <end position="150"/>
    </location>
</feature>
<dbReference type="GO" id="GO:0102559">
    <property type="term" value="F:peptide chain release factor N(5)-glutamine methyltransferase activity"/>
    <property type="evidence" value="ECO:0007669"/>
    <property type="project" value="UniProtKB-EC"/>
</dbReference>
<dbReference type="InterPro" id="IPR050320">
    <property type="entry name" value="N5-glutamine_MTase"/>
</dbReference>
<evidence type="ECO:0000313" key="9">
    <source>
        <dbReference type="Proteomes" id="UP000011783"/>
    </source>
</evidence>
<dbReference type="InterPro" id="IPR019874">
    <property type="entry name" value="RF_methyltr_PrmC"/>
</dbReference>
<dbReference type="PROSITE" id="PS00092">
    <property type="entry name" value="N6_MTASE"/>
    <property type="match status" value="1"/>
</dbReference>
<evidence type="ECO:0000259" key="6">
    <source>
        <dbReference type="Pfam" id="PF05175"/>
    </source>
</evidence>
<gene>
    <name evidence="8" type="primary">prmC</name>
    <name evidence="8" type="ORF">LEP1GSC123_0051</name>
</gene>
<dbReference type="InterPro" id="IPR029063">
    <property type="entry name" value="SAM-dependent_MTases_sf"/>
</dbReference>
<proteinExistence type="inferred from homology"/>
<feature type="non-terminal residue" evidence="8">
    <location>
        <position position="330"/>
    </location>
</feature>
<protein>
    <recommendedName>
        <fullName evidence="1">peptide chain release factor N(5)-glutamine methyltransferase</fullName>
        <ecNumber evidence="1">2.1.1.297</ecNumber>
    </recommendedName>
</protein>
<dbReference type="HAMAP" id="MF_02126">
    <property type="entry name" value="RF_methyltr_PrmC"/>
    <property type="match status" value="1"/>
</dbReference>
<evidence type="ECO:0000313" key="8">
    <source>
        <dbReference type="EMBL" id="EMF99760.1"/>
    </source>
</evidence>
<dbReference type="EC" id="2.1.1.297" evidence="1"/>